<keyword evidence="2" id="KW-1185">Reference proteome</keyword>
<dbReference type="OrthoDB" id="63989at2759"/>
<dbReference type="SUPFAM" id="SSF48371">
    <property type="entry name" value="ARM repeat"/>
    <property type="match status" value="1"/>
</dbReference>
<proteinExistence type="predicted"/>
<dbReference type="KEGG" id="bspl:114868756"/>
<dbReference type="SUPFAM" id="SSF48403">
    <property type="entry name" value="Ankyrin repeat"/>
    <property type="match status" value="1"/>
</dbReference>
<dbReference type="RefSeq" id="XP_040929281.1">
    <property type="nucleotide sequence ID" value="XM_041073347.2"/>
</dbReference>
<accession>A0A8M1HLB8</accession>
<gene>
    <name evidence="3 4" type="primary">LOC114868756</name>
</gene>
<dbReference type="Proteomes" id="UP000515150">
    <property type="component" value="Chromosome 2"/>
</dbReference>
<evidence type="ECO:0000313" key="4">
    <source>
        <dbReference type="RefSeq" id="XP_040929281.1"/>
    </source>
</evidence>
<evidence type="ECO:0000313" key="3">
    <source>
        <dbReference type="RefSeq" id="XP_040929280.1"/>
    </source>
</evidence>
<sequence>MDIFIFLLSEGADPNVACPNGFTCLHYVSLSKAPLAFVQVLLSRKPKLDVWSLVGGLLCTPLQTAAINDRDDVVRELISAGAHVRPMLTKDAKSKECNKKLCEIINQMASAGNEVCSKIRLFFDMHLAVMEKTPEEVFRIFHSHMLEHDPQIQLTMIETLFTVSGPGAEKYPQECFKWLKDTGNLHSYIAGAVSRLPKISNECVYQEIFSLHAVFCTLEEIPNDQALEIIPQLVERLGTKERPDICELVMQTLYVISQKTKSTTEWNPTFVESLCKAVAPFVQEAYPISIRRFTYGIFANLLSVKHTVKFLKSEGICSVPQDILASADMNMNDKLKEMLRRLNGHLSNPTLESAALAESGKKKKKRKKRKKKQNSEQPENANNEGGATAADPVTIPVVESGLHVKPFQANSTTVKPQKHRNG</sequence>
<evidence type="ECO:0000313" key="2">
    <source>
        <dbReference type="Proteomes" id="UP000515150"/>
    </source>
</evidence>
<evidence type="ECO:0000256" key="1">
    <source>
        <dbReference type="SAM" id="MobiDB-lite"/>
    </source>
</evidence>
<dbReference type="InterPro" id="IPR002110">
    <property type="entry name" value="Ankyrin_rpt"/>
</dbReference>
<dbReference type="AlphaFoldDB" id="A0A8M1HLB8"/>
<name>A0A8M1HLB8_BETSP</name>
<feature type="compositionally biased region" description="Low complexity" evidence="1">
    <location>
        <begin position="379"/>
        <end position="390"/>
    </location>
</feature>
<protein>
    <submittedName>
        <fullName evidence="3 4">Uncharacterized protein LOC114868756 isoform X1</fullName>
    </submittedName>
</protein>
<feature type="region of interest" description="Disordered" evidence="1">
    <location>
        <begin position="350"/>
        <end position="422"/>
    </location>
</feature>
<reference evidence="3 4" key="1">
    <citation type="submission" date="2025-04" db="UniProtKB">
        <authorList>
            <consortium name="RefSeq"/>
        </authorList>
    </citation>
    <scope>IDENTIFICATION</scope>
</reference>
<feature type="compositionally biased region" description="Basic residues" evidence="1">
    <location>
        <begin position="361"/>
        <end position="372"/>
    </location>
</feature>
<dbReference type="Gene3D" id="1.25.40.20">
    <property type="entry name" value="Ankyrin repeat-containing domain"/>
    <property type="match status" value="1"/>
</dbReference>
<organism evidence="2 4">
    <name type="scientific">Betta splendens</name>
    <name type="common">Siamese fighting fish</name>
    <dbReference type="NCBI Taxonomy" id="158456"/>
    <lineage>
        <taxon>Eukaryota</taxon>
        <taxon>Metazoa</taxon>
        <taxon>Chordata</taxon>
        <taxon>Craniata</taxon>
        <taxon>Vertebrata</taxon>
        <taxon>Euteleostomi</taxon>
        <taxon>Actinopterygii</taxon>
        <taxon>Neopterygii</taxon>
        <taxon>Teleostei</taxon>
        <taxon>Neoteleostei</taxon>
        <taxon>Acanthomorphata</taxon>
        <taxon>Anabantaria</taxon>
        <taxon>Anabantiformes</taxon>
        <taxon>Anabantoidei</taxon>
        <taxon>Osphronemidae</taxon>
        <taxon>Betta</taxon>
    </lineage>
</organism>
<dbReference type="RefSeq" id="XP_040929280.1">
    <property type="nucleotide sequence ID" value="XM_041073346.2"/>
</dbReference>
<dbReference type="InterPro" id="IPR016024">
    <property type="entry name" value="ARM-type_fold"/>
</dbReference>
<dbReference type="SMART" id="SM00248">
    <property type="entry name" value="ANK"/>
    <property type="match status" value="2"/>
</dbReference>
<dbReference type="GeneID" id="114868756"/>
<dbReference type="InterPro" id="IPR036770">
    <property type="entry name" value="Ankyrin_rpt-contain_sf"/>
</dbReference>
<dbReference type="Pfam" id="PF12796">
    <property type="entry name" value="Ank_2"/>
    <property type="match status" value="1"/>
</dbReference>